<evidence type="ECO:0000259" key="5">
    <source>
        <dbReference type="Pfam" id="PF02775"/>
    </source>
</evidence>
<protein>
    <recommendedName>
        <fullName evidence="9">Thiamine pyrophosphate-binding protein</fullName>
    </recommendedName>
</protein>
<dbReference type="GO" id="GO:0009099">
    <property type="term" value="P:L-valine biosynthetic process"/>
    <property type="evidence" value="ECO:0007669"/>
    <property type="project" value="TreeGrafter"/>
</dbReference>
<dbReference type="PANTHER" id="PTHR18968">
    <property type="entry name" value="THIAMINE PYROPHOSPHATE ENZYMES"/>
    <property type="match status" value="1"/>
</dbReference>
<evidence type="ECO:0000259" key="4">
    <source>
        <dbReference type="Pfam" id="PF00205"/>
    </source>
</evidence>
<dbReference type="Pfam" id="PF00205">
    <property type="entry name" value="TPP_enzyme_M"/>
    <property type="match status" value="1"/>
</dbReference>
<feature type="domain" description="Thiamine pyrophosphate enzyme central" evidence="4">
    <location>
        <begin position="198"/>
        <end position="323"/>
    </location>
</feature>
<dbReference type="AlphaFoldDB" id="A0A317FHX5"/>
<feature type="domain" description="Thiamine pyrophosphate enzyme TPP-binding" evidence="5">
    <location>
        <begin position="381"/>
        <end position="527"/>
    </location>
</feature>
<feature type="domain" description="Thiamine pyrophosphate enzyme N-terminal TPP-binding" evidence="6">
    <location>
        <begin position="18"/>
        <end position="122"/>
    </location>
</feature>
<dbReference type="CDD" id="cd07035">
    <property type="entry name" value="TPP_PYR_POX_like"/>
    <property type="match status" value="1"/>
</dbReference>
<evidence type="ECO:0000256" key="3">
    <source>
        <dbReference type="RuleBase" id="RU362132"/>
    </source>
</evidence>
<evidence type="ECO:0000259" key="6">
    <source>
        <dbReference type="Pfam" id="PF02776"/>
    </source>
</evidence>
<comment type="caution">
    <text evidence="7">The sequence shown here is derived from an EMBL/GenBank/DDBJ whole genome shotgun (WGS) entry which is preliminary data.</text>
</comment>
<dbReference type="GO" id="GO:0000287">
    <property type="term" value="F:magnesium ion binding"/>
    <property type="evidence" value="ECO:0007669"/>
    <property type="project" value="InterPro"/>
</dbReference>
<evidence type="ECO:0000313" key="8">
    <source>
        <dbReference type="Proteomes" id="UP000245765"/>
    </source>
</evidence>
<dbReference type="InterPro" id="IPR029035">
    <property type="entry name" value="DHS-like_NAD/FAD-binding_dom"/>
</dbReference>
<dbReference type="SUPFAM" id="SSF52518">
    <property type="entry name" value="Thiamin diphosphate-binding fold (THDP-binding)"/>
    <property type="match status" value="2"/>
</dbReference>
<dbReference type="Pfam" id="PF02776">
    <property type="entry name" value="TPP_enzyme_N"/>
    <property type="match status" value="1"/>
</dbReference>
<keyword evidence="2 3" id="KW-0786">Thiamine pyrophosphate</keyword>
<keyword evidence="8" id="KW-1185">Reference proteome</keyword>
<dbReference type="GO" id="GO:0030976">
    <property type="term" value="F:thiamine pyrophosphate binding"/>
    <property type="evidence" value="ECO:0007669"/>
    <property type="project" value="InterPro"/>
</dbReference>
<dbReference type="SUPFAM" id="SSF52467">
    <property type="entry name" value="DHS-like NAD/FAD-binding domain"/>
    <property type="match status" value="1"/>
</dbReference>
<evidence type="ECO:0000256" key="1">
    <source>
        <dbReference type="ARBA" id="ARBA00007812"/>
    </source>
</evidence>
<dbReference type="InterPro" id="IPR000399">
    <property type="entry name" value="TPP-bd_CS"/>
</dbReference>
<dbReference type="InterPro" id="IPR012000">
    <property type="entry name" value="Thiamin_PyroP_enz_cen_dom"/>
</dbReference>
<sequence>MGRGAMPDDMGRGTTPQTVAEALLADLARRGTRRIWGVPGGGSSLDLLLGMPRYGIEFVLAKHEGAAAMAALADAELTGAPGVVLTTKGPGVGNALNGLACASLERAPVVLVSDGFTPQQLGWVTHQVFDQRAASAPYVAGYATGVDAAEVAALLDLAERERRPVHLDLTGPAARRVPGIRTARHVAEKVAANLGHGAALLLNARRPVLVAGLEAAEPAAAAALRVLAEALQAPVLVTYKAKGVLPDAHPLHAGIFTGGTLEAPLMEVADLILTIGLDTVELILQPWRYAAPVVDIALRPFAVRYVTPAATLHGALAASLRSLHRAVHPMDWTLEEIAAHRATAERALAWEGDRGVSPPDIVRIAQQEARRAGLAPRVAVDAGAHMFSATAFWQCDAPRDLLISNGLASMGFALPAGIAAALHDPGRGAICFTGDGGLMMVAGELATAAATGAKLVTVVFNDGALSLIDIKQQSRQLPPAGVRWTRPDFTRVAEGFGLRGFLATDPDSYADALRAAFAHDGPSLIDVHVDPAGYPAQLRAMRG</sequence>
<dbReference type="InterPro" id="IPR012001">
    <property type="entry name" value="Thiamin_PyroP_enz_TPP-bd_dom"/>
</dbReference>
<dbReference type="InterPro" id="IPR045229">
    <property type="entry name" value="TPP_enz"/>
</dbReference>
<proteinExistence type="inferred from homology"/>
<dbReference type="PROSITE" id="PS00187">
    <property type="entry name" value="TPP_ENZYMES"/>
    <property type="match status" value="1"/>
</dbReference>
<dbReference type="PANTHER" id="PTHR18968:SF129">
    <property type="entry name" value="ACETOLACTATE SYNTHASE"/>
    <property type="match status" value="1"/>
</dbReference>
<evidence type="ECO:0000313" key="7">
    <source>
        <dbReference type="EMBL" id="PWS37972.1"/>
    </source>
</evidence>
<organism evidence="7 8">
    <name type="scientific">Falsiroseomonas bella</name>
    <dbReference type="NCBI Taxonomy" id="2184016"/>
    <lineage>
        <taxon>Bacteria</taxon>
        <taxon>Pseudomonadati</taxon>
        <taxon>Pseudomonadota</taxon>
        <taxon>Alphaproteobacteria</taxon>
        <taxon>Acetobacterales</taxon>
        <taxon>Roseomonadaceae</taxon>
        <taxon>Falsiroseomonas</taxon>
    </lineage>
</organism>
<dbReference type="Proteomes" id="UP000245765">
    <property type="component" value="Unassembled WGS sequence"/>
</dbReference>
<dbReference type="GO" id="GO:0005948">
    <property type="term" value="C:acetolactate synthase complex"/>
    <property type="evidence" value="ECO:0007669"/>
    <property type="project" value="TreeGrafter"/>
</dbReference>
<name>A0A317FHX5_9PROT</name>
<reference evidence="8" key="1">
    <citation type="submission" date="2018-05" db="EMBL/GenBank/DDBJ databases">
        <authorList>
            <person name="Du Z."/>
            <person name="Wang X."/>
        </authorList>
    </citation>
    <scope>NUCLEOTIDE SEQUENCE [LARGE SCALE GENOMIC DNA]</scope>
    <source>
        <strain evidence="8">CQN31</strain>
    </source>
</reference>
<dbReference type="InterPro" id="IPR011766">
    <property type="entry name" value="TPP_enzyme_TPP-bd"/>
</dbReference>
<dbReference type="GO" id="GO:0009097">
    <property type="term" value="P:isoleucine biosynthetic process"/>
    <property type="evidence" value="ECO:0007669"/>
    <property type="project" value="TreeGrafter"/>
</dbReference>
<dbReference type="Gene3D" id="3.40.50.970">
    <property type="match status" value="2"/>
</dbReference>
<evidence type="ECO:0008006" key="9">
    <source>
        <dbReference type="Google" id="ProtNLM"/>
    </source>
</evidence>
<dbReference type="Gene3D" id="3.40.50.1220">
    <property type="entry name" value="TPP-binding domain"/>
    <property type="match status" value="1"/>
</dbReference>
<dbReference type="GO" id="GO:0050660">
    <property type="term" value="F:flavin adenine dinucleotide binding"/>
    <property type="evidence" value="ECO:0007669"/>
    <property type="project" value="TreeGrafter"/>
</dbReference>
<evidence type="ECO:0000256" key="2">
    <source>
        <dbReference type="ARBA" id="ARBA00023052"/>
    </source>
</evidence>
<comment type="similarity">
    <text evidence="1 3">Belongs to the TPP enzyme family.</text>
</comment>
<gene>
    <name evidence="7" type="ORF">DFH01_01260</name>
</gene>
<dbReference type="Pfam" id="PF02775">
    <property type="entry name" value="TPP_enzyme_C"/>
    <property type="match status" value="1"/>
</dbReference>
<dbReference type="EMBL" id="QGNA01000001">
    <property type="protein sequence ID" value="PWS37972.1"/>
    <property type="molecule type" value="Genomic_DNA"/>
</dbReference>
<accession>A0A317FHX5</accession>
<dbReference type="GO" id="GO:0003984">
    <property type="term" value="F:acetolactate synthase activity"/>
    <property type="evidence" value="ECO:0007669"/>
    <property type="project" value="TreeGrafter"/>
</dbReference>
<dbReference type="InterPro" id="IPR029061">
    <property type="entry name" value="THDP-binding"/>
</dbReference>